<feature type="domain" description="Histidine kinase" evidence="5">
    <location>
        <begin position="423"/>
        <end position="646"/>
    </location>
</feature>
<accession>A0A545TKW4</accession>
<dbReference type="NCBIfam" id="TIGR00229">
    <property type="entry name" value="sensory_box"/>
    <property type="match status" value="2"/>
</dbReference>
<dbReference type="SMART" id="SM00387">
    <property type="entry name" value="HATPase_c"/>
    <property type="match status" value="1"/>
</dbReference>
<feature type="domain" description="PAS" evidence="7">
    <location>
        <begin position="146"/>
        <end position="216"/>
    </location>
</feature>
<reference evidence="9 10" key="1">
    <citation type="submission" date="2019-06" db="EMBL/GenBank/DDBJ databases">
        <title>Whole genome sequence for Rhodospirillaceae sp. R148.</title>
        <authorList>
            <person name="Wang G."/>
        </authorList>
    </citation>
    <scope>NUCLEOTIDE SEQUENCE [LARGE SCALE GENOMIC DNA]</scope>
    <source>
        <strain evidence="9 10">R148</strain>
    </source>
</reference>
<dbReference type="CDD" id="cd00130">
    <property type="entry name" value="PAS"/>
    <property type="match status" value="2"/>
</dbReference>
<evidence type="ECO:0000259" key="5">
    <source>
        <dbReference type="PROSITE" id="PS50109"/>
    </source>
</evidence>
<dbReference type="Gene3D" id="3.30.450.20">
    <property type="entry name" value="PAS domain"/>
    <property type="match status" value="2"/>
</dbReference>
<evidence type="ECO:0000259" key="7">
    <source>
        <dbReference type="PROSITE" id="PS50112"/>
    </source>
</evidence>
<feature type="domain" description="PAC" evidence="8">
    <location>
        <begin position="220"/>
        <end position="273"/>
    </location>
</feature>
<dbReference type="RefSeq" id="WP_142898181.1">
    <property type="nucleotide sequence ID" value="NZ_ML660058.1"/>
</dbReference>
<dbReference type="InterPro" id="IPR004358">
    <property type="entry name" value="Sig_transdc_His_kin-like_C"/>
</dbReference>
<dbReference type="Gene3D" id="3.40.50.2300">
    <property type="match status" value="1"/>
</dbReference>
<dbReference type="InterPro" id="IPR011006">
    <property type="entry name" value="CheY-like_superfamily"/>
</dbReference>
<feature type="domain" description="PAC" evidence="8">
    <location>
        <begin position="81"/>
        <end position="145"/>
    </location>
</feature>
<dbReference type="CDD" id="cd16919">
    <property type="entry name" value="HATPase_CckA-like"/>
    <property type="match status" value="1"/>
</dbReference>
<dbReference type="InterPro" id="IPR000700">
    <property type="entry name" value="PAS-assoc_C"/>
</dbReference>
<evidence type="ECO:0000313" key="9">
    <source>
        <dbReference type="EMBL" id="TQV77838.1"/>
    </source>
</evidence>
<dbReference type="SUPFAM" id="SSF55785">
    <property type="entry name" value="PYP-like sensor domain (PAS domain)"/>
    <property type="match status" value="2"/>
</dbReference>
<dbReference type="InterPro" id="IPR003661">
    <property type="entry name" value="HisK_dim/P_dom"/>
</dbReference>
<dbReference type="InterPro" id="IPR001789">
    <property type="entry name" value="Sig_transdc_resp-reg_receiver"/>
</dbReference>
<dbReference type="PROSITE" id="PS50113">
    <property type="entry name" value="PAC"/>
    <property type="match status" value="2"/>
</dbReference>
<feature type="domain" description="Response regulatory" evidence="6">
    <location>
        <begin position="668"/>
        <end position="784"/>
    </location>
</feature>
<evidence type="ECO:0000256" key="1">
    <source>
        <dbReference type="ARBA" id="ARBA00000085"/>
    </source>
</evidence>
<dbReference type="SUPFAM" id="SSF52172">
    <property type="entry name" value="CheY-like"/>
    <property type="match status" value="1"/>
</dbReference>
<dbReference type="Gene3D" id="3.30.565.10">
    <property type="entry name" value="Histidine kinase-like ATPase, C-terminal domain"/>
    <property type="match status" value="1"/>
</dbReference>
<keyword evidence="10" id="KW-1185">Reference proteome</keyword>
<dbReference type="PANTHER" id="PTHR43065:SF49">
    <property type="entry name" value="HISTIDINE KINASE"/>
    <property type="match status" value="1"/>
</dbReference>
<dbReference type="Pfam" id="PF00072">
    <property type="entry name" value="Response_reg"/>
    <property type="match status" value="1"/>
</dbReference>
<dbReference type="InterPro" id="IPR036097">
    <property type="entry name" value="HisK_dim/P_sf"/>
</dbReference>
<dbReference type="CDD" id="cd00082">
    <property type="entry name" value="HisKA"/>
    <property type="match status" value="1"/>
</dbReference>
<dbReference type="PROSITE" id="PS50109">
    <property type="entry name" value="HIS_KIN"/>
    <property type="match status" value="1"/>
</dbReference>
<dbReference type="InterPro" id="IPR036890">
    <property type="entry name" value="HATPase_C_sf"/>
</dbReference>
<feature type="modified residue" description="4-aspartylphosphate" evidence="4">
    <location>
        <position position="718"/>
    </location>
</feature>
<feature type="domain" description="PAS" evidence="7">
    <location>
        <begin position="9"/>
        <end position="79"/>
    </location>
</feature>
<dbReference type="SUPFAM" id="SSF55874">
    <property type="entry name" value="ATPase domain of HSP90 chaperone/DNA topoisomerase II/histidine kinase"/>
    <property type="match status" value="1"/>
</dbReference>
<evidence type="ECO:0000256" key="2">
    <source>
        <dbReference type="ARBA" id="ARBA00012438"/>
    </source>
</evidence>
<dbReference type="InterPro" id="IPR013656">
    <property type="entry name" value="PAS_4"/>
</dbReference>
<keyword evidence="3 4" id="KW-0597">Phosphoprotein</keyword>
<dbReference type="InterPro" id="IPR003594">
    <property type="entry name" value="HATPase_dom"/>
</dbReference>
<dbReference type="OrthoDB" id="9796100at2"/>
<dbReference type="Pfam" id="PF02518">
    <property type="entry name" value="HATPase_c"/>
    <property type="match status" value="1"/>
</dbReference>
<protein>
    <recommendedName>
        <fullName evidence="2">histidine kinase</fullName>
        <ecNumber evidence="2">2.7.13.3</ecNumber>
    </recommendedName>
</protein>
<dbReference type="EC" id="2.7.13.3" evidence="2"/>
<dbReference type="InterPro" id="IPR035965">
    <property type="entry name" value="PAS-like_dom_sf"/>
</dbReference>
<dbReference type="SMART" id="SM00388">
    <property type="entry name" value="HisKA"/>
    <property type="match status" value="1"/>
</dbReference>
<comment type="catalytic activity">
    <reaction evidence="1">
        <text>ATP + protein L-histidine = ADP + protein N-phospho-L-histidine.</text>
        <dbReference type="EC" id="2.7.13.3"/>
    </reaction>
</comment>
<dbReference type="PRINTS" id="PR00344">
    <property type="entry name" value="BCTRLSENSOR"/>
</dbReference>
<sequence length="798" mass="89396">MAESILRNREDVLQQVIDNVPAMIAYIDTDLRYRFVNQQYVDLVGIDADAIIGKRPEEFLDSEVFGFARPMMEQVLTGVAVQFENKIILKDGRRSWVSVKFAPDFEAVPSAQAGKAEPENRVVRGFYALMVDIDERKRAEEAQEESEQRFRDIVSASSDWFWELDADFKMSYLSDRAEVVGGIQIEQMIGKTPWSVNDPDGQDRFWRECRGLIEAHAAFRDLRCQYKGSADGKVHHAALSGLPLFDVAGTFIGYRGSANDITKELDAIKERERVQDFFVKALEMLNVNFALYDPDEVMIYRNDTFKKFAKGAGWNIGLGDRYEDLLKEIMASGAVEEMVGREQEWIEERLQSFRALGTDEQGAHFRVRYRWLDGSIHWTDSSRIRTAEGYTLAGNIDVTDLVAREEQLRQAQKMEAVGQLTGGIAHDFNNILAVVLGNLDLLTDHLDELPECSKLTFKAIRAAERGALLTQRLLAFSRQQPLMPTPTNINALVNGIEELLRGALGEQHELEFVRAAGLWRCEVDPSQVENAVLNLAINARDSMQSGGRLTIETANAHLDDEYAAAQVELSPGQYVMLAVTDTGCGMPPDVKARIFEPFFTTKEIGQGSGLGLSMVYGFVKQSGGHISVYSEEGEGTTIKIYLPRAIGQDEPNVVQSHRPGDSAGRGQRVLVVEDEQLVRELTRDLLEDLGYAVVTADTGRAALEILEGGEAFEVLLSDAVLPGGMNGRQLAEAVKERWPAMRVLYMSGYTENAIIHHGRLDRDAVLLQKPFRKKDLALKMREVLTQEMPEDKARDWGD</sequence>
<dbReference type="SMART" id="SM00448">
    <property type="entry name" value="REC"/>
    <property type="match status" value="1"/>
</dbReference>
<dbReference type="SMART" id="SM00091">
    <property type="entry name" value="PAS"/>
    <property type="match status" value="2"/>
</dbReference>
<evidence type="ECO:0000256" key="4">
    <source>
        <dbReference type="PROSITE-ProRule" id="PRU00169"/>
    </source>
</evidence>
<proteinExistence type="predicted"/>
<dbReference type="Gene3D" id="1.10.287.130">
    <property type="match status" value="1"/>
</dbReference>
<dbReference type="Pfam" id="PF08448">
    <property type="entry name" value="PAS_4"/>
    <property type="match status" value="2"/>
</dbReference>
<organism evidence="9 10">
    <name type="scientific">Denitrobaculum tricleocarpae</name>
    <dbReference type="NCBI Taxonomy" id="2591009"/>
    <lineage>
        <taxon>Bacteria</taxon>
        <taxon>Pseudomonadati</taxon>
        <taxon>Pseudomonadota</taxon>
        <taxon>Alphaproteobacteria</taxon>
        <taxon>Rhodospirillales</taxon>
        <taxon>Rhodospirillaceae</taxon>
        <taxon>Denitrobaculum</taxon>
    </lineage>
</organism>
<comment type="caution">
    <text evidence="9">The sequence shown here is derived from an EMBL/GenBank/DDBJ whole genome shotgun (WGS) entry which is preliminary data.</text>
</comment>
<evidence type="ECO:0000256" key="3">
    <source>
        <dbReference type="ARBA" id="ARBA00022553"/>
    </source>
</evidence>
<dbReference type="PROSITE" id="PS50110">
    <property type="entry name" value="RESPONSE_REGULATORY"/>
    <property type="match status" value="1"/>
</dbReference>
<dbReference type="Proteomes" id="UP000315252">
    <property type="component" value="Unassembled WGS sequence"/>
</dbReference>
<gene>
    <name evidence="9" type="ORF">FKG95_19995</name>
</gene>
<dbReference type="InterPro" id="IPR000014">
    <property type="entry name" value="PAS"/>
</dbReference>
<dbReference type="SUPFAM" id="SSF47384">
    <property type="entry name" value="Homodimeric domain of signal transducing histidine kinase"/>
    <property type="match status" value="1"/>
</dbReference>
<dbReference type="PROSITE" id="PS50112">
    <property type="entry name" value="PAS"/>
    <property type="match status" value="2"/>
</dbReference>
<dbReference type="GO" id="GO:0000155">
    <property type="term" value="F:phosphorelay sensor kinase activity"/>
    <property type="evidence" value="ECO:0007669"/>
    <property type="project" value="InterPro"/>
</dbReference>
<dbReference type="AlphaFoldDB" id="A0A545TKW4"/>
<name>A0A545TKW4_9PROT</name>
<dbReference type="InterPro" id="IPR005467">
    <property type="entry name" value="His_kinase_dom"/>
</dbReference>
<evidence type="ECO:0000259" key="8">
    <source>
        <dbReference type="PROSITE" id="PS50113"/>
    </source>
</evidence>
<dbReference type="Pfam" id="PF00512">
    <property type="entry name" value="HisKA"/>
    <property type="match status" value="1"/>
</dbReference>
<dbReference type="EMBL" id="VHSH01000007">
    <property type="protein sequence ID" value="TQV77838.1"/>
    <property type="molecule type" value="Genomic_DNA"/>
</dbReference>
<evidence type="ECO:0000259" key="6">
    <source>
        <dbReference type="PROSITE" id="PS50110"/>
    </source>
</evidence>
<dbReference type="PANTHER" id="PTHR43065">
    <property type="entry name" value="SENSOR HISTIDINE KINASE"/>
    <property type="match status" value="1"/>
</dbReference>
<evidence type="ECO:0000313" key="10">
    <source>
        <dbReference type="Proteomes" id="UP000315252"/>
    </source>
</evidence>